<organism evidence="1 2">
    <name type="scientific">Oikopleura dioica</name>
    <name type="common">Tunicate</name>
    <dbReference type="NCBI Taxonomy" id="34765"/>
    <lineage>
        <taxon>Eukaryota</taxon>
        <taxon>Metazoa</taxon>
        <taxon>Chordata</taxon>
        <taxon>Tunicata</taxon>
        <taxon>Appendicularia</taxon>
        <taxon>Copelata</taxon>
        <taxon>Oikopleuridae</taxon>
        <taxon>Oikopleura</taxon>
    </lineage>
</organism>
<dbReference type="EMBL" id="OU015568">
    <property type="protein sequence ID" value="CAG5086519.1"/>
    <property type="molecule type" value="Genomic_DNA"/>
</dbReference>
<protein>
    <submittedName>
        <fullName evidence="1">Oidioi.mRNA.OKI2018_I69.PAR.g11242.t1.cds</fullName>
    </submittedName>
</protein>
<evidence type="ECO:0000313" key="2">
    <source>
        <dbReference type="Proteomes" id="UP001158576"/>
    </source>
</evidence>
<reference evidence="1 2" key="1">
    <citation type="submission" date="2021-04" db="EMBL/GenBank/DDBJ databases">
        <authorList>
            <person name="Bliznina A."/>
        </authorList>
    </citation>
    <scope>NUCLEOTIDE SEQUENCE [LARGE SCALE GENOMIC DNA]</scope>
</reference>
<proteinExistence type="predicted"/>
<evidence type="ECO:0000313" key="1">
    <source>
        <dbReference type="EMBL" id="CAG5086519.1"/>
    </source>
</evidence>
<dbReference type="Proteomes" id="UP001158576">
    <property type="component" value="Chromosome PAR"/>
</dbReference>
<sequence>MRETRKIIQTLNKNIKIDFLKMMFFNLAKEKTLEFTVEELPDGKFRIKTNYDDEMKFDKEVLEKYSPEFVAKNLRMLKAFMKIKEEKIKKGSQ</sequence>
<accession>A0ABN7RUR9</accession>
<name>A0ABN7RUR9_OIKDI</name>
<keyword evidence="2" id="KW-1185">Reference proteome</keyword>
<gene>
    <name evidence="1" type="ORF">OKIOD_LOCUS2800</name>
</gene>